<evidence type="ECO:0000313" key="7">
    <source>
        <dbReference type="EMBL" id="RWS24731.1"/>
    </source>
</evidence>
<sequence length="614" mass="70179">MSATKESCVSKDEKRKATNWELMSDRSNTIKELKKSNKFVDALLITNDGGRELVHISVLSTLGSKLTETMLSATECETIEVNGITKRVKKIVIPNMSKNALKVLVDCAYSGVISSDVKGIYELLTAAQEYEMADVIKACCTYFIFQINIDNCVQLLHLGIKHGHKLRTAAWNMIRSNFHTVVEKSSDFASLTFEQLCTLLEDDKLSIENEETAWIAIRRWVKTDITVRVKLLPNLLKCLRYARMKTAFLREVILTDTLLEKSAEAKDILQRMIKANNEENMKRKVDGYGLPINCEVKHMKPRIPDEIIFAIGGWLEGVPTTLVETYDIRTNRWFESKISHQFPRAYHGIQILHGIIYIVGGTNGQEILSTLHCYDPSSGKWHQRANMYEQRCYVSTAILNHEIYAMGGHNGIQRVRTVEKYDHKTNQWHKVEDMNLARSDASATVYQHKIYIAGGLNEQVIENSVEFYNFEDKTWSFIQPMNFPRTSLVLLTYKDCLYALGGNNGFERLSSVERYDFKSSSWTPVQNMNSRRSTFSGCVIEEKIVVVGGYNGHTPINKVEMYDETNKQWTPMKNIKHDRSGLAVCVLKGLSNSCDFTYFGQKSKKEKSLIKKRI</sequence>
<dbReference type="Gene3D" id="2.120.10.80">
    <property type="entry name" value="Kelch-type beta propeller"/>
    <property type="match status" value="1"/>
</dbReference>
<keyword evidence="2" id="KW-0880">Kelch repeat</keyword>
<keyword evidence="3" id="KW-0677">Repeat</keyword>
<evidence type="ECO:0000256" key="4">
    <source>
        <dbReference type="ARBA" id="ARBA00043912"/>
    </source>
</evidence>
<dbReference type="InterPro" id="IPR015915">
    <property type="entry name" value="Kelch-typ_b-propeller"/>
</dbReference>
<keyword evidence="8" id="KW-1185">Reference proteome</keyword>
<evidence type="ECO:0000259" key="5">
    <source>
        <dbReference type="SMART" id="SM00225"/>
    </source>
</evidence>
<dbReference type="Pfam" id="PF00651">
    <property type="entry name" value="BTB"/>
    <property type="match status" value="1"/>
</dbReference>
<dbReference type="Gene3D" id="3.30.710.10">
    <property type="entry name" value="Potassium Channel Kv1.1, Chain A"/>
    <property type="match status" value="1"/>
</dbReference>
<evidence type="ECO:0000256" key="1">
    <source>
        <dbReference type="ARBA" id="ARBA00013699"/>
    </source>
</evidence>
<dbReference type="SUPFAM" id="SSF54695">
    <property type="entry name" value="POZ domain"/>
    <property type="match status" value="1"/>
</dbReference>
<dbReference type="InterPro" id="IPR011333">
    <property type="entry name" value="SKP1/BTB/POZ_sf"/>
</dbReference>
<reference evidence="7 8" key="1">
    <citation type="journal article" date="2018" name="Gigascience">
        <title>Genomes of trombidid mites reveal novel predicted allergens and laterally-transferred genes associated with secondary metabolism.</title>
        <authorList>
            <person name="Dong X."/>
            <person name="Chaisiri K."/>
            <person name="Xia D."/>
            <person name="Armstrong S.D."/>
            <person name="Fang Y."/>
            <person name="Donnelly M.J."/>
            <person name="Kadowaki T."/>
            <person name="McGarry J.W."/>
            <person name="Darby A.C."/>
            <person name="Makepeace B.L."/>
        </authorList>
    </citation>
    <scope>NUCLEOTIDE SEQUENCE [LARGE SCALE GENOMIC DNA]</scope>
    <source>
        <strain evidence="7">UoL-UT</strain>
    </source>
</reference>
<dbReference type="SMART" id="SM00225">
    <property type="entry name" value="BTB"/>
    <property type="match status" value="1"/>
</dbReference>
<dbReference type="InterPro" id="IPR000210">
    <property type="entry name" value="BTB/POZ_dom"/>
</dbReference>
<dbReference type="Proteomes" id="UP000288716">
    <property type="component" value="Unassembled WGS sequence"/>
</dbReference>
<dbReference type="SMART" id="SM00612">
    <property type="entry name" value="Kelch"/>
    <property type="match status" value="6"/>
</dbReference>
<dbReference type="PANTHER" id="PTHR45632:SF3">
    <property type="entry name" value="KELCH-LIKE PROTEIN 32"/>
    <property type="match status" value="1"/>
</dbReference>
<dbReference type="EMBL" id="NCKV01004477">
    <property type="protein sequence ID" value="RWS24731.1"/>
    <property type="molecule type" value="Genomic_DNA"/>
</dbReference>
<dbReference type="Pfam" id="PF07707">
    <property type="entry name" value="BACK"/>
    <property type="match status" value="1"/>
</dbReference>
<dbReference type="InterPro" id="IPR006652">
    <property type="entry name" value="Kelch_1"/>
</dbReference>
<dbReference type="GO" id="GO:0003779">
    <property type="term" value="F:actin binding"/>
    <property type="evidence" value="ECO:0007669"/>
    <property type="project" value="UniProtKB-KW"/>
</dbReference>
<dbReference type="AlphaFoldDB" id="A0A443SAZ0"/>
<dbReference type="UniPathway" id="UPA00143"/>
<dbReference type="SMART" id="SM00875">
    <property type="entry name" value="BACK"/>
    <property type="match status" value="1"/>
</dbReference>
<dbReference type="VEuPathDB" id="VectorBase:LDEU007308"/>
<dbReference type="SUPFAM" id="SSF117281">
    <property type="entry name" value="Kelch motif"/>
    <property type="match status" value="2"/>
</dbReference>
<gene>
    <name evidence="7" type="ORF">B4U80_07777</name>
</gene>
<comment type="function">
    <text evidence="4">Probable substrate-specific adapter of an E3 ubiquitin-protein ligase complex which mediates the ubiquitination and subsequent proteasomal degradation of target proteins. May have a role in synapse differentiation and growth.</text>
</comment>
<dbReference type="OrthoDB" id="191037at2759"/>
<evidence type="ECO:0000256" key="2">
    <source>
        <dbReference type="ARBA" id="ARBA00022441"/>
    </source>
</evidence>
<dbReference type="PIRSF" id="PIRSF037037">
    <property type="entry name" value="Kelch-like_protein_gigaxonin"/>
    <property type="match status" value="1"/>
</dbReference>
<evidence type="ECO:0000313" key="8">
    <source>
        <dbReference type="Proteomes" id="UP000288716"/>
    </source>
</evidence>
<organism evidence="7 8">
    <name type="scientific">Leptotrombidium deliense</name>
    <dbReference type="NCBI Taxonomy" id="299467"/>
    <lineage>
        <taxon>Eukaryota</taxon>
        <taxon>Metazoa</taxon>
        <taxon>Ecdysozoa</taxon>
        <taxon>Arthropoda</taxon>
        <taxon>Chelicerata</taxon>
        <taxon>Arachnida</taxon>
        <taxon>Acari</taxon>
        <taxon>Acariformes</taxon>
        <taxon>Trombidiformes</taxon>
        <taxon>Prostigmata</taxon>
        <taxon>Anystina</taxon>
        <taxon>Parasitengona</taxon>
        <taxon>Trombiculoidea</taxon>
        <taxon>Trombiculidae</taxon>
        <taxon>Leptotrombidium</taxon>
    </lineage>
</organism>
<name>A0A443SAZ0_9ACAR</name>
<accession>A0A443SAZ0</accession>
<dbReference type="GO" id="GO:0016567">
    <property type="term" value="P:protein ubiquitination"/>
    <property type="evidence" value="ECO:0007669"/>
    <property type="project" value="UniProtKB-UniPathway"/>
</dbReference>
<dbReference type="PANTHER" id="PTHR45632">
    <property type="entry name" value="LD33804P"/>
    <property type="match status" value="1"/>
</dbReference>
<dbReference type="Pfam" id="PF24681">
    <property type="entry name" value="Kelch_KLHDC2_KLHL20_DRC7"/>
    <property type="match status" value="1"/>
</dbReference>
<proteinExistence type="predicted"/>
<evidence type="ECO:0000259" key="6">
    <source>
        <dbReference type="SMART" id="SM00875"/>
    </source>
</evidence>
<feature type="domain" description="BTB" evidence="5">
    <location>
        <begin position="40"/>
        <end position="147"/>
    </location>
</feature>
<dbReference type="InterPro" id="IPR017096">
    <property type="entry name" value="BTB-kelch_protein"/>
</dbReference>
<dbReference type="InterPro" id="IPR011705">
    <property type="entry name" value="BACK"/>
</dbReference>
<protein>
    <recommendedName>
        <fullName evidence="1">Kelch-like protein diablo</fullName>
    </recommendedName>
</protein>
<feature type="domain" description="BACK" evidence="6">
    <location>
        <begin position="152"/>
        <end position="254"/>
    </location>
</feature>
<dbReference type="Pfam" id="PF01344">
    <property type="entry name" value="Kelch_1"/>
    <property type="match status" value="2"/>
</dbReference>
<dbReference type="Gene3D" id="1.25.40.420">
    <property type="match status" value="1"/>
</dbReference>
<evidence type="ECO:0000256" key="3">
    <source>
        <dbReference type="ARBA" id="ARBA00022737"/>
    </source>
</evidence>
<comment type="caution">
    <text evidence="7">The sequence shown here is derived from an EMBL/GenBank/DDBJ whole genome shotgun (WGS) entry which is preliminary data.</text>
</comment>
<dbReference type="STRING" id="299467.A0A443SAZ0"/>